<keyword evidence="12" id="KW-1185">Reference proteome</keyword>
<dbReference type="Gene3D" id="3.40.50.920">
    <property type="match status" value="1"/>
</dbReference>
<dbReference type="InterPro" id="IPR020826">
    <property type="entry name" value="Transketolase_BS"/>
</dbReference>
<evidence type="ECO:0000256" key="9">
    <source>
        <dbReference type="ARBA" id="ARBA00049473"/>
    </source>
</evidence>
<dbReference type="GO" id="GO:0006098">
    <property type="term" value="P:pentose-phosphate shunt"/>
    <property type="evidence" value="ECO:0007669"/>
    <property type="project" value="TreeGrafter"/>
</dbReference>
<comment type="cofactor">
    <cofactor evidence="1">
        <name>Mg(2+)</name>
        <dbReference type="ChEBI" id="CHEBI:18420"/>
    </cofactor>
</comment>
<dbReference type="InterPro" id="IPR005474">
    <property type="entry name" value="Transketolase_N"/>
</dbReference>
<evidence type="ECO:0000259" key="10">
    <source>
        <dbReference type="SMART" id="SM00861"/>
    </source>
</evidence>
<dbReference type="InterPro" id="IPR005475">
    <property type="entry name" value="Transketolase-like_Pyr-bd"/>
</dbReference>
<dbReference type="Pfam" id="PF22613">
    <property type="entry name" value="Transketolase_C_1"/>
    <property type="match status" value="1"/>
</dbReference>
<dbReference type="CDD" id="cd07033">
    <property type="entry name" value="TPP_PYR_DXS_TK_like"/>
    <property type="match status" value="1"/>
</dbReference>
<dbReference type="InterPro" id="IPR033247">
    <property type="entry name" value="Transketolase_fam"/>
</dbReference>
<dbReference type="Proteomes" id="UP000316988">
    <property type="component" value="Unassembled WGS sequence"/>
</dbReference>
<dbReference type="Pfam" id="PF00456">
    <property type="entry name" value="Transketolase_N"/>
    <property type="match status" value="1"/>
</dbReference>
<evidence type="ECO:0000256" key="4">
    <source>
        <dbReference type="ARBA" id="ARBA00013152"/>
    </source>
</evidence>
<dbReference type="PANTHER" id="PTHR43522:SF2">
    <property type="entry name" value="TRANSKETOLASE 1-RELATED"/>
    <property type="match status" value="1"/>
</dbReference>
<dbReference type="AlphaFoldDB" id="A0A554S885"/>
<keyword evidence="5" id="KW-0808">Transferase</keyword>
<dbReference type="Gene3D" id="3.40.50.970">
    <property type="match status" value="2"/>
</dbReference>
<dbReference type="GO" id="GO:0005829">
    <property type="term" value="C:cytosol"/>
    <property type="evidence" value="ECO:0007669"/>
    <property type="project" value="TreeGrafter"/>
</dbReference>
<feature type="domain" description="Transketolase-like pyrimidine-binding" evidence="10">
    <location>
        <begin position="362"/>
        <end position="533"/>
    </location>
</feature>
<evidence type="ECO:0000313" key="12">
    <source>
        <dbReference type="Proteomes" id="UP000316988"/>
    </source>
</evidence>
<keyword evidence="8" id="KW-0786">Thiamine pyrophosphate</keyword>
<dbReference type="Pfam" id="PF02779">
    <property type="entry name" value="Transket_pyr"/>
    <property type="match status" value="1"/>
</dbReference>
<dbReference type="EMBL" id="VLNT01000008">
    <property type="protein sequence ID" value="TSD62544.1"/>
    <property type="molecule type" value="Genomic_DNA"/>
</dbReference>
<dbReference type="FunFam" id="3.40.50.970:FF:000004">
    <property type="entry name" value="Transketolase"/>
    <property type="match status" value="1"/>
</dbReference>
<dbReference type="GO" id="GO:0000287">
    <property type="term" value="F:magnesium ion binding"/>
    <property type="evidence" value="ECO:0007669"/>
    <property type="project" value="UniProtKB-ARBA"/>
</dbReference>
<evidence type="ECO:0000256" key="1">
    <source>
        <dbReference type="ARBA" id="ARBA00001946"/>
    </source>
</evidence>
<keyword evidence="6" id="KW-0479">Metal-binding</keyword>
<dbReference type="PANTHER" id="PTHR43522">
    <property type="entry name" value="TRANSKETOLASE"/>
    <property type="match status" value="1"/>
</dbReference>
<dbReference type="SUPFAM" id="SSF52922">
    <property type="entry name" value="TK C-terminal domain-like"/>
    <property type="match status" value="1"/>
</dbReference>
<dbReference type="OrthoDB" id="8732661at2"/>
<dbReference type="EC" id="2.2.1.1" evidence="4"/>
<evidence type="ECO:0000256" key="3">
    <source>
        <dbReference type="ARBA" id="ARBA00007131"/>
    </source>
</evidence>
<evidence type="ECO:0000256" key="8">
    <source>
        <dbReference type="ARBA" id="ARBA00023052"/>
    </source>
</evidence>
<comment type="caution">
    <text evidence="11">The sequence shown here is derived from an EMBL/GenBank/DDBJ whole genome shotgun (WGS) entry which is preliminary data.</text>
</comment>
<evidence type="ECO:0000256" key="2">
    <source>
        <dbReference type="ARBA" id="ARBA00001964"/>
    </source>
</evidence>
<evidence type="ECO:0000256" key="7">
    <source>
        <dbReference type="ARBA" id="ARBA00022842"/>
    </source>
</evidence>
<organism evidence="11 12">
    <name type="scientific">Aeromicrobium piscarium</name>
    <dbReference type="NCBI Taxonomy" id="2590901"/>
    <lineage>
        <taxon>Bacteria</taxon>
        <taxon>Bacillati</taxon>
        <taxon>Actinomycetota</taxon>
        <taxon>Actinomycetes</taxon>
        <taxon>Propionibacteriales</taxon>
        <taxon>Nocardioidaceae</taxon>
        <taxon>Aeromicrobium</taxon>
    </lineage>
</organism>
<sequence>MTITSTTSPLLDTEVVTTARGLSIDAVERAGSGHPGTALALTPVAQLLYGRHLRHDPADPQWAGRDRFVLSCGHASILQYVQLYLSGYDLTLDDLRSFRRIGSRTAGHPEYGHTVGVEMTTGPLGQGLASSVGMAMGFARQRALFDPEAPAGESPFDRAVWVLCSDGDLQEGISYEAGALAGRHELGALNVVFDDNRIQIEGETSLTTGEDIAARFEAQGWHVQHVGLAEDGDIDVAALDAAMTAARDETARPSIIVLRSQIAWPAPNAINTPGAHGSPLGGDEAAATKTALGLDPAATFVVSDEVRARADRREEGARMHRAWDELDARWREREPERAGEWDRVVGAPGTVELPAFEAGTSVATRSASGACLAALAPQLPQLWGGSADLGDSNKTTIPGEASFLPESRDGRIVHFGVREHAMAAIANGIALAGGSLPYVGTFLVFSDYMRGAIRLAALMGLPVTYVWTHDSVALGADGPTHQPIEHLASLRAMPGLDVVRPADAKETAVAWRLAAERRTRPMGLVLARQNVPVLDADDVVVEAGVRAGAYAVLEPEAEPEVVVVATGSEVALAVEAARSIADEIAVRVVSMPCREWFLARPAAERDALLPPGIRAVVVEAASSFGWAEVVGRGAGFVTVDRFGASGDAEDVQAEVGLTVANVVAALRG</sequence>
<protein>
    <recommendedName>
        <fullName evidence="4">transketolase</fullName>
        <ecNumber evidence="4">2.2.1.1</ecNumber>
    </recommendedName>
</protein>
<keyword evidence="7" id="KW-0460">Magnesium</keyword>
<evidence type="ECO:0000256" key="6">
    <source>
        <dbReference type="ARBA" id="ARBA00022723"/>
    </source>
</evidence>
<proteinExistence type="inferred from homology"/>
<dbReference type="InterPro" id="IPR055152">
    <property type="entry name" value="Transketolase-like_C_2"/>
</dbReference>
<dbReference type="InterPro" id="IPR009014">
    <property type="entry name" value="Transketo_C/PFOR_II"/>
</dbReference>
<name>A0A554S885_9ACTN</name>
<dbReference type="FunFam" id="3.40.50.970:FF:000003">
    <property type="entry name" value="Transketolase"/>
    <property type="match status" value="1"/>
</dbReference>
<dbReference type="GO" id="GO:0004802">
    <property type="term" value="F:transketolase activity"/>
    <property type="evidence" value="ECO:0007669"/>
    <property type="project" value="UniProtKB-EC"/>
</dbReference>
<dbReference type="PROSITE" id="PS00802">
    <property type="entry name" value="TRANSKETOLASE_2"/>
    <property type="match status" value="1"/>
</dbReference>
<comment type="cofactor">
    <cofactor evidence="2">
        <name>thiamine diphosphate</name>
        <dbReference type="ChEBI" id="CHEBI:58937"/>
    </cofactor>
</comment>
<dbReference type="InterPro" id="IPR029061">
    <property type="entry name" value="THDP-binding"/>
</dbReference>
<dbReference type="SMART" id="SM00861">
    <property type="entry name" value="Transket_pyr"/>
    <property type="match status" value="1"/>
</dbReference>
<dbReference type="CDD" id="cd02012">
    <property type="entry name" value="TPP_TK"/>
    <property type="match status" value="1"/>
</dbReference>
<gene>
    <name evidence="11" type="ORF">FNM00_11340</name>
</gene>
<accession>A0A554S885</accession>
<evidence type="ECO:0000256" key="5">
    <source>
        <dbReference type="ARBA" id="ARBA00022679"/>
    </source>
</evidence>
<reference evidence="11 12" key="1">
    <citation type="submission" date="2019-07" db="EMBL/GenBank/DDBJ databases">
        <authorList>
            <person name="Zhao L.H."/>
        </authorList>
    </citation>
    <scope>NUCLEOTIDE SEQUENCE [LARGE SCALE GENOMIC DNA]</scope>
    <source>
        <strain evidence="11 12">Co35</strain>
    </source>
</reference>
<evidence type="ECO:0000313" key="11">
    <source>
        <dbReference type="EMBL" id="TSD62544.1"/>
    </source>
</evidence>
<dbReference type="RefSeq" id="WP_143913657.1">
    <property type="nucleotide sequence ID" value="NZ_VLNT01000008.1"/>
</dbReference>
<comment type="catalytic activity">
    <reaction evidence="9">
        <text>D-sedoheptulose 7-phosphate + D-glyceraldehyde 3-phosphate = aldehydo-D-ribose 5-phosphate + D-xylulose 5-phosphate</text>
        <dbReference type="Rhea" id="RHEA:10508"/>
        <dbReference type="ChEBI" id="CHEBI:57483"/>
        <dbReference type="ChEBI" id="CHEBI:57737"/>
        <dbReference type="ChEBI" id="CHEBI:58273"/>
        <dbReference type="ChEBI" id="CHEBI:59776"/>
        <dbReference type="EC" id="2.2.1.1"/>
    </reaction>
</comment>
<comment type="similarity">
    <text evidence="3">Belongs to the transketolase family.</text>
</comment>
<dbReference type="SUPFAM" id="SSF52518">
    <property type="entry name" value="Thiamin diphosphate-binding fold (THDP-binding)"/>
    <property type="match status" value="2"/>
</dbReference>